<proteinExistence type="predicted"/>
<gene>
    <name evidence="1" type="ORF">HPB48_019048</name>
</gene>
<evidence type="ECO:0000313" key="1">
    <source>
        <dbReference type="EMBL" id="KAH9373060.1"/>
    </source>
</evidence>
<organism evidence="1 2">
    <name type="scientific">Haemaphysalis longicornis</name>
    <name type="common">Bush tick</name>
    <dbReference type="NCBI Taxonomy" id="44386"/>
    <lineage>
        <taxon>Eukaryota</taxon>
        <taxon>Metazoa</taxon>
        <taxon>Ecdysozoa</taxon>
        <taxon>Arthropoda</taxon>
        <taxon>Chelicerata</taxon>
        <taxon>Arachnida</taxon>
        <taxon>Acari</taxon>
        <taxon>Parasitiformes</taxon>
        <taxon>Ixodida</taxon>
        <taxon>Ixodoidea</taxon>
        <taxon>Ixodidae</taxon>
        <taxon>Haemaphysalinae</taxon>
        <taxon>Haemaphysalis</taxon>
    </lineage>
</organism>
<protein>
    <recommendedName>
        <fullName evidence="3">Nuclease HARBI1</fullName>
    </recommendedName>
</protein>
<accession>A0A9J6GFE1</accession>
<keyword evidence="2" id="KW-1185">Reference proteome</keyword>
<dbReference type="EMBL" id="JABSTR010000006">
    <property type="protein sequence ID" value="KAH9373060.1"/>
    <property type="molecule type" value="Genomic_DNA"/>
</dbReference>
<comment type="caution">
    <text evidence="1">The sequence shown here is derived from an EMBL/GenBank/DDBJ whole genome shotgun (WGS) entry which is preliminary data.</text>
</comment>
<dbReference type="OrthoDB" id="6489074at2759"/>
<dbReference type="VEuPathDB" id="VectorBase:HLOH_060139"/>
<evidence type="ECO:0008006" key="3">
    <source>
        <dbReference type="Google" id="ProtNLM"/>
    </source>
</evidence>
<sequence length="144" mass="15629">MSKMTDYDDSLADVVDFIEFFDFANEINAYALASKYGRTRLPAATAASLLVALRFYGAGIFQVVTGDLVNVPQPTVSTVVARLSMMIAASLYPAPRIFDSINAWAQYEDGSAPGVLLGDQGYACRAYMLTPLRDPGRPGSPQYK</sequence>
<dbReference type="Proteomes" id="UP000821853">
    <property type="component" value="Chromosome 4"/>
</dbReference>
<name>A0A9J6GFE1_HAELO</name>
<reference evidence="1 2" key="1">
    <citation type="journal article" date="2020" name="Cell">
        <title>Large-Scale Comparative Analyses of Tick Genomes Elucidate Their Genetic Diversity and Vector Capacities.</title>
        <authorList>
            <consortium name="Tick Genome and Microbiome Consortium (TIGMIC)"/>
            <person name="Jia N."/>
            <person name="Wang J."/>
            <person name="Shi W."/>
            <person name="Du L."/>
            <person name="Sun Y."/>
            <person name="Zhan W."/>
            <person name="Jiang J.F."/>
            <person name="Wang Q."/>
            <person name="Zhang B."/>
            <person name="Ji P."/>
            <person name="Bell-Sakyi L."/>
            <person name="Cui X.M."/>
            <person name="Yuan T.T."/>
            <person name="Jiang B.G."/>
            <person name="Yang W.F."/>
            <person name="Lam T.T."/>
            <person name="Chang Q.C."/>
            <person name="Ding S.J."/>
            <person name="Wang X.J."/>
            <person name="Zhu J.G."/>
            <person name="Ruan X.D."/>
            <person name="Zhao L."/>
            <person name="Wei J.T."/>
            <person name="Ye R.Z."/>
            <person name="Que T.C."/>
            <person name="Du C.H."/>
            <person name="Zhou Y.H."/>
            <person name="Cheng J.X."/>
            <person name="Dai P.F."/>
            <person name="Guo W.B."/>
            <person name="Han X.H."/>
            <person name="Huang E.J."/>
            <person name="Li L.F."/>
            <person name="Wei W."/>
            <person name="Gao Y.C."/>
            <person name="Liu J.Z."/>
            <person name="Shao H.Z."/>
            <person name="Wang X."/>
            <person name="Wang C.C."/>
            <person name="Yang T.C."/>
            <person name="Huo Q.B."/>
            <person name="Li W."/>
            <person name="Chen H.Y."/>
            <person name="Chen S.E."/>
            <person name="Zhou L.G."/>
            <person name="Ni X.B."/>
            <person name="Tian J.H."/>
            <person name="Sheng Y."/>
            <person name="Liu T."/>
            <person name="Pan Y.S."/>
            <person name="Xia L.Y."/>
            <person name="Li J."/>
            <person name="Zhao F."/>
            <person name="Cao W.C."/>
        </authorList>
    </citation>
    <scope>NUCLEOTIDE SEQUENCE [LARGE SCALE GENOMIC DNA]</scope>
    <source>
        <strain evidence="1">HaeL-2018</strain>
    </source>
</reference>
<dbReference type="AlphaFoldDB" id="A0A9J6GFE1"/>
<evidence type="ECO:0000313" key="2">
    <source>
        <dbReference type="Proteomes" id="UP000821853"/>
    </source>
</evidence>